<dbReference type="InterPro" id="IPR036249">
    <property type="entry name" value="Thioredoxin-like_sf"/>
</dbReference>
<sequence>MNNNALPPLVLHYVFDPLCGWCYAAAPLVKAARSVPGVTVQWHAGGMLTGPHTRTITADWREKVMASDQRIAEMTGQPFGDAYFNGLLNDIGAPLDSEPPTTALLAAEALNGQGLEMLAAEQKAHYVAGRRISDPAVLRELAVSIGLDAAAYDTAYAEQSGAATQKHIAESRQWLNMLQGQGFPTLGLEFDHPEQPGQRAIQRIDLGEWLGDVDGWQQQLADWAEQVADLKQQVSADSAPDSAPNGDPSCGPDGCELPQR</sequence>
<name>A0ABY8SMG6_9BURK</name>
<evidence type="ECO:0000256" key="1">
    <source>
        <dbReference type="SAM" id="MobiDB-lite"/>
    </source>
</evidence>
<gene>
    <name evidence="3" type="ORF">QMY55_13515</name>
</gene>
<evidence type="ECO:0000313" key="3">
    <source>
        <dbReference type="EMBL" id="WHS63564.1"/>
    </source>
</evidence>
<dbReference type="InterPro" id="IPR001853">
    <property type="entry name" value="DSBA-like_thioredoxin_dom"/>
</dbReference>
<reference evidence="3 4" key="1">
    <citation type="submission" date="2023-05" db="EMBL/GenBank/DDBJ databases">
        <authorList>
            <person name="Yin Y."/>
            <person name="Lu Z."/>
        </authorList>
    </citation>
    <scope>NUCLEOTIDE SEQUENCE [LARGE SCALE GENOMIC DNA]</scope>
    <source>
        <strain evidence="3 4">ZM22</strain>
    </source>
</reference>
<feature type="domain" description="DSBA-like thioredoxin" evidence="2">
    <location>
        <begin position="13"/>
        <end position="186"/>
    </location>
</feature>
<dbReference type="EMBL" id="CP125947">
    <property type="protein sequence ID" value="WHS63564.1"/>
    <property type="molecule type" value="Genomic_DNA"/>
</dbReference>
<keyword evidence="4" id="KW-1185">Reference proteome</keyword>
<dbReference type="RefSeq" id="WP_283484721.1">
    <property type="nucleotide sequence ID" value="NZ_CP125947.1"/>
</dbReference>
<proteinExistence type="predicted"/>
<evidence type="ECO:0000259" key="2">
    <source>
        <dbReference type="Pfam" id="PF01323"/>
    </source>
</evidence>
<feature type="region of interest" description="Disordered" evidence="1">
    <location>
        <begin position="231"/>
        <end position="260"/>
    </location>
</feature>
<evidence type="ECO:0000313" key="4">
    <source>
        <dbReference type="Proteomes" id="UP001240697"/>
    </source>
</evidence>
<dbReference type="SUPFAM" id="SSF52833">
    <property type="entry name" value="Thioredoxin-like"/>
    <property type="match status" value="1"/>
</dbReference>
<dbReference type="Pfam" id="PF01323">
    <property type="entry name" value="DSBA"/>
    <property type="match status" value="1"/>
</dbReference>
<dbReference type="Proteomes" id="UP001240697">
    <property type="component" value="Chromosome"/>
</dbReference>
<dbReference type="Gene3D" id="3.40.30.10">
    <property type="entry name" value="Glutaredoxin"/>
    <property type="match status" value="1"/>
</dbReference>
<organism evidence="3 4">
    <name type="scientific">Comamonas resistens</name>
    <dbReference type="NCBI Taxonomy" id="3046670"/>
    <lineage>
        <taxon>Bacteria</taxon>
        <taxon>Pseudomonadati</taxon>
        <taxon>Pseudomonadota</taxon>
        <taxon>Betaproteobacteria</taxon>
        <taxon>Burkholderiales</taxon>
        <taxon>Comamonadaceae</taxon>
        <taxon>Comamonas</taxon>
    </lineage>
</organism>
<accession>A0ABY8SMG6</accession>
<dbReference type="CDD" id="cd03025">
    <property type="entry name" value="DsbA_FrnE_like"/>
    <property type="match status" value="1"/>
</dbReference>
<protein>
    <submittedName>
        <fullName evidence="3">DsbA family protein</fullName>
    </submittedName>
</protein>